<keyword evidence="2" id="KW-1185">Reference proteome</keyword>
<sequence length="132" mass="15580">MESFNNFNNLNIESEKKKKQQFAVLKKILKTALKKLTKKSIKKVEQAENRSEEDDNKFNEMLERRMEAQENLINEQIVGKQEIETIGYCFVENEHGKFYWSSDINRFVPVDRDLIASTLCSTTYQQAQVQCY</sequence>
<proteinExistence type="predicted"/>
<comment type="caution">
    <text evidence="1">The sequence shown here is derived from an EMBL/GenBank/DDBJ whole genome shotgun (WGS) entry which is preliminary data.</text>
</comment>
<dbReference type="Proteomes" id="UP001107558">
    <property type="component" value="Chromosome 2"/>
</dbReference>
<dbReference type="OrthoDB" id="7789168at2759"/>
<organism evidence="1 2">
    <name type="scientific">Polypedilum vanderplanki</name>
    <name type="common">Sleeping chironomid midge</name>
    <dbReference type="NCBI Taxonomy" id="319348"/>
    <lineage>
        <taxon>Eukaryota</taxon>
        <taxon>Metazoa</taxon>
        <taxon>Ecdysozoa</taxon>
        <taxon>Arthropoda</taxon>
        <taxon>Hexapoda</taxon>
        <taxon>Insecta</taxon>
        <taxon>Pterygota</taxon>
        <taxon>Neoptera</taxon>
        <taxon>Endopterygota</taxon>
        <taxon>Diptera</taxon>
        <taxon>Nematocera</taxon>
        <taxon>Chironomoidea</taxon>
        <taxon>Chironomidae</taxon>
        <taxon>Chironominae</taxon>
        <taxon>Polypedilum</taxon>
        <taxon>Polypedilum</taxon>
    </lineage>
</organism>
<protein>
    <submittedName>
        <fullName evidence="1">Uncharacterized protein</fullName>
    </submittedName>
</protein>
<gene>
    <name evidence="1" type="ORF">PVAND_007282</name>
</gene>
<name>A0A9J6C6C3_POLVA</name>
<reference evidence="1" key="1">
    <citation type="submission" date="2021-03" db="EMBL/GenBank/DDBJ databases">
        <title>Chromosome level genome of the anhydrobiotic midge Polypedilum vanderplanki.</title>
        <authorList>
            <person name="Yoshida Y."/>
            <person name="Kikawada T."/>
            <person name="Gusev O."/>
        </authorList>
    </citation>
    <scope>NUCLEOTIDE SEQUENCE</scope>
    <source>
        <strain evidence="1">NIAS01</strain>
        <tissue evidence="1">Whole body or cell culture</tissue>
    </source>
</reference>
<evidence type="ECO:0000313" key="1">
    <source>
        <dbReference type="EMBL" id="KAG5677527.1"/>
    </source>
</evidence>
<evidence type="ECO:0000313" key="2">
    <source>
        <dbReference type="Proteomes" id="UP001107558"/>
    </source>
</evidence>
<dbReference type="AlphaFoldDB" id="A0A9J6C6C3"/>
<accession>A0A9J6C6C3</accession>
<dbReference type="EMBL" id="JADBJN010000002">
    <property type="protein sequence ID" value="KAG5677527.1"/>
    <property type="molecule type" value="Genomic_DNA"/>
</dbReference>